<evidence type="ECO:0000313" key="5">
    <source>
        <dbReference type="Proteomes" id="UP000037923"/>
    </source>
</evidence>
<gene>
    <name evidence="4" type="ORF">ABB37_02509</name>
</gene>
<comment type="similarity">
    <text evidence="1">Belongs to the TBCC family.</text>
</comment>
<feature type="compositionally biased region" description="Low complexity" evidence="2">
    <location>
        <begin position="142"/>
        <end position="164"/>
    </location>
</feature>
<feature type="compositionally biased region" description="Polar residues" evidence="2">
    <location>
        <begin position="561"/>
        <end position="570"/>
    </location>
</feature>
<dbReference type="EMBL" id="LGTL01000004">
    <property type="protein sequence ID" value="KPA82686.1"/>
    <property type="molecule type" value="Genomic_DNA"/>
</dbReference>
<feature type="region of interest" description="Disordered" evidence="2">
    <location>
        <begin position="467"/>
        <end position="642"/>
    </location>
</feature>
<feature type="compositionally biased region" description="Low complexity" evidence="2">
    <location>
        <begin position="1"/>
        <end position="14"/>
    </location>
</feature>
<feature type="compositionally biased region" description="Acidic residues" evidence="2">
    <location>
        <begin position="504"/>
        <end position="522"/>
    </location>
</feature>
<name>A0A0M9G5N8_LEPPY</name>
<dbReference type="Pfam" id="PF07986">
    <property type="entry name" value="TBCC"/>
    <property type="match status" value="3"/>
</dbReference>
<feature type="compositionally biased region" description="Low complexity" evidence="2">
    <location>
        <begin position="487"/>
        <end position="499"/>
    </location>
</feature>
<feature type="region of interest" description="Disordered" evidence="2">
    <location>
        <begin position="3047"/>
        <end position="3072"/>
    </location>
</feature>
<feature type="compositionally biased region" description="Acidic residues" evidence="2">
    <location>
        <begin position="927"/>
        <end position="946"/>
    </location>
</feature>
<feature type="region of interest" description="Disordered" evidence="2">
    <location>
        <begin position="2858"/>
        <end position="2908"/>
    </location>
</feature>
<reference evidence="4 5" key="1">
    <citation type="submission" date="2015-07" db="EMBL/GenBank/DDBJ databases">
        <title>High-quality genome of monoxenous trypanosomatid Leptomonas pyrrhocoris.</title>
        <authorList>
            <person name="Flegontov P."/>
            <person name="Butenko A."/>
            <person name="Firsov S."/>
            <person name="Vlcek C."/>
            <person name="Logacheva M.D."/>
            <person name="Field M."/>
            <person name="Filatov D."/>
            <person name="Flegontova O."/>
            <person name="Gerasimov E."/>
            <person name="Jackson A.P."/>
            <person name="Kelly S."/>
            <person name="Opperdoes F."/>
            <person name="O'Reilly A."/>
            <person name="Votypka J."/>
            <person name="Yurchenko V."/>
            <person name="Lukes J."/>
        </authorList>
    </citation>
    <scope>NUCLEOTIDE SEQUENCE [LARGE SCALE GENOMIC DNA]</scope>
    <source>
        <strain evidence="4">H10</strain>
    </source>
</reference>
<feature type="region of interest" description="Disordered" evidence="2">
    <location>
        <begin position="679"/>
        <end position="718"/>
    </location>
</feature>
<feature type="region of interest" description="Disordered" evidence="2">
    <location>
        <begin position="1"/>
        <end position="256"/>
    </location>
</feature>
<protein>
    <recommendedName>
        <fullName evidence="3">C-CAP/cofactor C-like domain-containing protein</fullName>
    </recommendedName>
</protein>
<dbReference type="InterPro" id="IPR016098">
    <property type="entry name" value="CAP/MinC_C"/>
</dbReference>
<dbReference type="GO" id="GO:0007021">
    <property type="term" value="P:tubulin complex assembly"/>
    <property type="evidence" value="ECO:0007669"/>
    <property type="project" value="TreeGrafter"/>
</dbReference>
<feature type="region of interest" description="Disordered" evidence="2">
    <location>
        <begin position="353"/>
        <end position="397"/>
    </location>
</feature>
<feature type="region of interest" description="Disordered" evidence="2">
    <location>
        <begin position="268"/>
        <end position="315"/>
    </location>
</feature>
<feature type="compositionally biased region" description="Low complexity" evidence="2">
    <location>
        <begin position="681"/>
        <end position="692"/>
    </location>
</feature>
<feature type="domain" description="C-CAP/cofactor C-like" evidence="3">
    <location>
        <begin position="1921"/>
        <end position="2051"/>
    </location>
</feature>
<dbReference type="OrthoDB" id="266740at2759"/>
<feature type="compositionally biased region" description="Basic and acidic residues" evidence="2">
    <location>
        <begin position="56"/>
        <end position="74"/>
    </location>
</feature>
<dbReference type="InterPro" id="IPR011009">
    <property type="entry name" value="Kinase-like_dom_sf"/>
</dbReference>
<dbReference type="Gene3D" id="2.160.20.70">
    <property type="match status" value="3"/>
</dbReference>
<feature type="compositionally biased region" description="Polar residues" evidence="2">
    <location>
        <begin position="2700"/>
        <end position="2720"/>
    </location>
</feature>
<organism evidence="4 5">
    <name type="scientific">Leptomonas pyrrhocoris</name>
    <name type="common">Firebug parasite</name>
    <dbReference type="NCBI Taxonomy" id="157538"/>
    <lineage>
        <taxon>Eukaryota</taxon>
        <taxon>Discoba</taxon>
        <taxon>Euglenozoa</taxon>
        <taxon>Kinetoplastea</taxon>
        <taxon>Metakinetoplastina</taxon>
        <taxon>Trypanosomatida</taxon>
        <taxon>Trypanosomatidae</taxon>
        <taxon>Leishmaniinae</taxon>
        <taxon>Leptomonas</taxon>
    </lineage>
</organism>
<evidence type="ECO:0000313" key="4">
    <source>
        <dbReference type="EMBL" id="KPA82686.1"/>
    </source>
</evidence>
<sequence>MQFSDSESSESSAEPTPVKRLRKALPQRLSGNGPDASGGLESTVRAFTRTASPDTSARRAEGDGERGDGGDGTHRGSSLHISITAGTQGSPMTTATRARAVISVSDDEDDSDDSDGAAADINKRGGMRASQRVPPFFAKKLSTPSDAAGAAAATASATPAGESAQTALRLAQSSSSSVSSLSLELSGVHRAAPKPHATEAGYNPPQSRRAAVLSTSSSSLDSSRASSPPVVVDAVAARRPDPRRSSSSSSSASSPAELVFHRLSFPHSTAAAHPASPVSSTPALPPGEVPRTSKPTTTATSEASAVLRPRVVSPAERNVHHGAAVVSDFDEGVDEDALDSSAASLTVQAALDAAEQRQLQQDQGETPPAVSATTLHPLSTTQSQVGTPLPTSQRSPMQVHVERAEGEEEEAMTMPEDVPRRTAAGRHDAHLDDADDATVESVIAGSQQLPYDTAEVVEGTATNTAAGTFSSIVTGPRRQPPPPPPALSTTTTMTRPSPSAMRPDDDDDDDDGVAVGECEEEEHILSKADTELTVEQQNAPATYDTSTHVTSTEAPQAAVMHSTSFPLPTRSSSSGGGSTHSHKGGAQGGQKKRPRAEQGTASSNSSSSDADTAVLSPPQTALEQSGTLEEDDGGTMRSVVAIGSGGGDGVTAAAPVVWETPTALDLKHQHFLHLPSVHGETQTAPLPTTATTGDESPSRLSGVLMPPSPSQPRVCLSPYATSLNSSNASSAKANLHTGAAAGALPPPPPTPPHLSSGGAAGNDNDRQTSRVESGAGVMRMAPAPSSSSSSPSSSRSDSSRIHEGADLIHQAARSKHDRNEAADGGNRNAAVDHKPGTRAMPVLTSGDDDDDGDLISDNKDVRSGAAPFVRSSSLHSPTSSSAEAQSAPESAQVEEALREYKFGGVGAATADVRAAAQAQRNAMYDTEAGEDEFEEGEEGDAWEDSDGAARSSAEVDSPHELQEAGRWSEVLKDMELIDCTMVSQVYQQTLRRRSRESHSAAEENEESGEDVCLFKVLSLFPLVASDERARWSRRTEVQRRLLDLAQEMRNTQRALDEAGLTAAGVERSASVSLVSSHSDNARPTRATCAGISAVYVDANCRLIAQLEAEPYMIPLRHLLPAACGTGLQENEIVALLRSVVCKTAVMHNAGFVHGALHSGNVLLSSYDGDTVLTQPCGLMSQSWSLPSDLSVLSVARACAMAAHLPRVWGARRLHVKAQTSARLGTPSRPDINELVTYHNMAILGWDRDDSDAEDGDARGNRGNPAAYSPTTADDLYALGLIAFLLYLGVPPFHTTSLWAAVERLGVLAGDYEAAMKSSSRHAARYHIAAFCFGERDARRSDSAAAKQLPDLFTCGYGNVQRHAVGRLRPEFEEALQNFIVDCVEASCVEAVRNGGGANSHRISEDASGNTRKNSRSCGPHYRTAQDLLDTHALFQRFGVAGASEAVEEGEEGEEDNTAETQMRDTVHRLVYPAFCTWARARAECGSAPHLARMHSNALYTARCMALCESLHAVNAAEHPPDPSAPAATTVLSVLCPEVAGSLQAWQPWFPSVGTSADGLHCVYGVPAGKGIATGAEDEDDAHTHGAQPRASTRKSATAVLEGRSNVSSFIRPSGGEAPAWRTDAHDTDENALSDDAEDALARQLLCCSSPSTSYCEFRHYPHLHALVLANKQSDSFGLSRAFVLSRLSDVADTLVLQQLRDCTITLLAPFRYVVLDGVVRCEVRLGPCEACVLRDVRDCPVIAVAAHHICGAEVHNTQISWAGCSDQDDGAPPLKDSRNVSFSLYGLVYGGLVEDYKRVGLPLEHAAALRTLEGRVNGSGAQGDEQHTGDGVHRRMFELSATTANVGTRDEVGLCLTPEAPYAHALLASGTRYVHRGSPAISSTETANRRQQHQEEQAESDVYHFFGELHEKDVLVCDVHGSKEGELPNGEVSRPVVFLHGILGDATVERCSFCTVVVTGTPGSLQVVDCHHCQLIVMARECVLERCTQVDCVALVTEYLLAKSCEAVRVRPLFLDCPFSDEVLQRVVMGSLGGQEEETVIAAYEDGRFDLLNAVLRGVGQGVNVEESKLVVVEDMHYYSHGKYKSGDDHDTQDEDGGSERWFSVFTVPYSAVHCRVLREGGGREATPSDASEVMAAAAQALAEHLSLPAYTEVLQRYEDASDASPSAEQRHVQHTVAFHDLLDCSVLRLRGAVCPVRMAERVAAEAAGEDLTARAPTLSDVCVLRVQFGVLYIEDAVNTLRLSHCVGPLDVVVCAATTVVMERCIGVQLRTACVDFRATDCAGCHVALHVNNAPQYQRCTSMETSVLNITASGFDALLAAAEVDASSNRFNAPLLLTQSWETTQTVKAPTPALTAAAVHAYCTGTVAAVPESQTTTSLCEELLAFLARPEGASRGRAPPAETPVIMALLRQPVTVVSPLPGLCVSPREVPFVEELEMQVARWSQRRAPACRNNVVDVALRALADVSSVYLDVPAWTAAAAGAAEASAQKPPTVTGVSTAEEEATPVVHKDVARPAPAEIEEPPQQEQNGRREVGEGEAAADQPAATVVSVPLVRAAVAAKERSAVVLASASDRQDIIDGEEGDGAEEIANEEEEEDVQPNAEAPQLEAPPLQVATTDPTSQMARGLSDAAAVVAASSPSLLVEKREEEPHAEIATAAITVAAAASEVHRDPAAGLNVATHASPRTSVGSFAPPPRYSEPLSSHSPVASSPDPSATVRTMTSEHDDYSNCANALCATTTTIPAPSVDESGDSSVGTPPLAPLPAYALSATDVGASSTMEIFNPTYQRAVAATAMRLFDEADAPARHAAVTGGYRPVHGIDSPSGQQPTLVNASPVITAALTAARGGVPPLVTTVNRFKRSSEEDWVHSPPVDTPSRHRDDDHEDSRRHGGGSGAVEDRQPTANAAAMAAATATEAAAFLTAIPAPVQGEREDVMGFSSQTSSSVPYYPHRGVPACDDNTPRVAGLEENDLGRPAGAPRQTTNFLHFSEDSSSRRGDSSHVPSHVAVSGTSPPVSPGEHRIPDSDSFGVPAVDAGMRELLRQVDEARQRYARRQQQQPQRQGGRPSEALRARVKSAVAKVQSVRAPAEVAEEFTC</sequence>
<feature type="domain" description="C-CAP/cofactor C-like" evidence="3">
    <location>
        <begin position="2196"/>
        <end position="2323"/>
    </location>
</feature>
<evidence type="ECO:0000256" key="1">
    <source>
        <dbReference type="ARBA" id="ARBA00008848"/>
    </source>
</evidence>
<feature type="region of interest" description="Disordered" evidence="2">
    <location>
        <begin position="2934"/>
        <end position="3027"/>
    </location>
</feature>
<feature type="compositionally biased region" description="Low complexity" evidence="2">
    <location>
        <begin position="871"/>
        <end position="892"/>
    </location>
</feature>
<dbReference type="GO" id="GO:0005737">
    <property type="term" value="C:cytoplasm"/>
    <property type="evidence" value="ECO:0007669"/>
    <property type="project" value="TreeGrafter"/>
</dbReference>
<feature type="region of interest" description="Disordered" evidence="2">
    <location>
        <begin position="925"/>
        <end position="963"/>
    </location>
</feature>
<dbReference type="GO" id="GO:0007023">
    <property type="term" value="P:post-chaperonin tubulin folding pathway"/>
    <property type="evidence" value="ECO:0007669"/>
    <property type="project" value="InterPro"/>
</dbReference>
<feature type="compositionally biased region" description="Basic and acidic residues" evidence="2">
    <location>
        <begin position="797"/>
        <end position="806"/>
    </location>
</feature>
<dbReference type="PANTHER" id="PTHR15139:SF0">
    <property type="entry name" value="TUBULIN-SPECIFIC CHAPERONE C"/>
    <property type="match status" value="1"/>
</dbReference>
<feature type="region of interest" description="Disordered" evidence="2">
    <location>
        <begin position="1398"/>
        <end position="1418"/>
    </location>
</feature>
<dbReference type="InterPro" id="IPR017901">
    <property type="entry name" value="C-CAP_CF_C-like"/>
</dbReference>
<dbReference type="Proteomes" id="UP000037923">
    <property type="component" value="Unassembled WGS sequence"/>
</dbReference>
<evidence type="ECO:0000259" key="3">
    <source>
        <dbReference type="PROSITE" id="PS51329"/>
    </source>
</evidence>
<dbReference type="RefSeq" id="XP_015661125.1">
    <property type="nucleotide sequence ID" value="XM_015799523.1"/>
</dbReference>
<feature type="region of interest" description="Disordered" evidence="2">
    <location>
        <begin position="2484"/>
        <end position="2544"/>
    </location>
</feature>
<dbReference type="Gene3D" id="1.10.510.10">
    <property type="entry name" value="Transferase(Phosphotransferase) domain 1"/>
    <property type="match status" value="1"/>
</dbReference>
<dbReference type="InterPro" id="IPR027684">
    <property type="entry name" value="TBCC"/>
</dbReference>
<feature type="compositionally biased region" description="Low complexity" evidence="2">
    <location>
        <begin position="268"/>
        <end position="282"/>
    </location>
</feature>
<feature type="region of interest" description="Disordered" evidence="2">
    <location>
        <begin position="738"/>
        <end position="892"/>
    </location>
</feature>
<feature type="compositionally biased region" description="Low complexity" evidence="2">
    <location>
        <begin position="173"/>
        <end position="186"/>
    </location>
</feature>
<feature type="compositionally biased region" description="Polar residues" evidence="2">
    <location>
        <begin position="533"/>
        <end position="554"/>
    </location>
</feature>
<dbReference type="OMA" id="CGLMSQS"/>
<dbReference type="GeneID" id="26902800"/>
<accession>A0A0M9G5N8</accession>
<comment type="caution">
    <text evidence="4">The sequence shown here is derived from an EMBL/GenBank/DDBJ whole genome shotgun (WGS) entry which is preliminary data.</text>
</comment>
<dbReference type="PROSITE" id="PS51329">
    <property type="entry name" value="C_CAP_COFACTOR_C"/>
    <property type="match status" value="2"/>
</dbReference>
<dbReference type="VEuPathDB" id="TriTrypDB:LpyrH10_04_0590"/>
<proteinExistence type="inferred from homology"/>
<feature type="region of interest" description="Disordered" evidence="2">
    <location>
        <begin position="1573"/>
        <end position="1597"/>
    </location>
</feature>
<feature type="compositionally biased region" description="Basic and acidic residues" evidence="2">
    <location>
        <begin position="2874"/>
        <end position="2887"/>
    </location>
</feature>
<feature type="compositionally biased region" description="Acidic residues" evidence="2">
    <location>
        <begin position="105"/>
        <end position="115"/>
    </location>
</feature>
<feature type="compositionally biased region" description="Low complexity" evidence="2">
    <location>
        <begin position="245"/>
        <end position="256"/>
    </location>
</feature>
<feature type="compositionally biased region" description="Low complexity" evidence="2">
    <location>
        <begin position="784"/>
        <end position="796"/>
    </location>
</feature>
<evidence type="ECO:0000256" key="2">
    <source>
        <dbReference type="SAM" id="MobiDB-lite"/>
    </source>
</evidence>
<feature type="compositionally biased region" description="Basic and acidic residues" evidence="2">
    <location>
        <begin position="2986"/>
        <end position="2997"/>
    </location>
</feature>
<feature type="compositionally biased region" description="Polar residues" evidence="2">
    <location>
        <begin position="75"/>
        <end position="96"/>
    </location>
</feature>
<feature type="compositionally biased region" description="Polar residues" evidence="2">
    <location>
        <begin position="293"/>
        <end position="303"/>
    </location>
</feature>
<feature type="compositionally biased region" description="Polar residues" evidence="2">
    <location>
        <begin position="371"/>
        <end position="396"/>
    </location>
</feature>
<feature type="compositionally biased region" description="Low complexity" evidence="2">
    <location>
        <begin position="3052"/>
        <end position="3064"/>
    </location>
</feature>
<feature type="compositionally biased region" description="Polar residues" evidence="2">
    <location>
        <begin position="617"/>
        <end position="627"/>
    </location>
</feature>
<keyword evidence="5" id="KW-1185">Reference proteome</keyword>
<feature type="compositionally biased region" description="Low complexity" evidence="2">
    <location>
        <begin position="207"/>
        <end position="235"/>
    </location>
</feature>
<feature type="region of interest" description="Disordered" evidence="2">
    <location>
        <begin position="2680"/>
        <end position="2723"/>
    </location>
</feature>
<dbReference type="SUPFAM" id="SSF56112">
    <property type="entry name" value="Protein kinase-like (PK-like)"/>
    <property type="match status" value="1"/>
</dbReference>
<dbReference type="PANTHER" id="PTHR15139">
    <property type="entry name" value="TUBULIN FOLDING COFACTOR C"/>
    <property type="match status" value="1"/>
</dbReference>
<dbReference type="InterPro" id="IPR012945">
    <property type="entry name" value="Tubulin-bd_cofactor_C_dom"/>
</dbReference>